<comment type="activity regulation">
    <text evidence="9">Activated by a monovalent cation that binds near, but not in, the active site. The most likely occupant of the site in vivo is potassium. Ion binding induces a conformational change that may alter substrate affinity.</text>
</comment>
<feature type="binding site" evidence="9">
    <location>
        <position position="188"/>
    </location>
    <ligand>
        <name>substrate</name>
    </ligand>
</feature>
<dbReference type="InterPro" id="IPR002139">
    <property type="entry name" value="Ribo/fructo_kinase"/>
</dbReference>
<dbReference type="GO" id="GO:0005524">
    <property type="term" value="F:ATP binding"/>
    <property type="evidence" value="ECO:0007669"/>
    <property type="project" value="UniProtKB-UniRule"/>
</dbReference>
<keyword evidence="4 9" id="KW-0418">Kinase</keyword>
<comment type="similarity">
    <text evidence="9">Belongs to the carbohydrate kinase PfkB family. Ribokinase subfamily.</text>
</comment>
<evidence type="ECO:0000256" key="2">
    <source>
        <dbReference type="ARBA" id="ARBA00022723"/>
    </source>
</evidence>
<dbReference type="SUPFAM" id="SSF53613">
    <property type="entry name" value="Ribokinase-like"/>
    <property type="match status" value="1"/>
</dbReference>
<evidence type="ECO:0000256" key="1">
    <source>
        <dbReference type="ARBA" id="ARBA00022679"/>
    </source>
</evidence>
<feature type="binding site" evidence="9">
    <location>
        <position position="347"/>
    </location>
    <ligand>
        <name>K(+)</name>
        <dbReference type="ChEBI" id="CHEBI:29103"/>
    </ligand>
</feature>
<dbReference type="EMBL" id="MU863638">
    <property type="protein sequence ID" value="KAK4100897.1"/>
    <property type="molecule type" value="Genomic_DNA"/>
</dbReference>
<dbReference type="EC" id="2.7.1.15" evidence="9"/>
<dbReference type="InterPro" id="IPR029056">
    <property type="entry name" value="Ribokinase-like"/>
</dbReference>
<reference evidence="12" key="2">
    <citation type="submission" date="2023-05" db="EMBL/GenBank/DDBJ databases">
        <authorList>
            <consortium name="Lawrence Berkeley National Laboratory"/>
            <person name="Steindorff A."/>
            <person name="Hensen N."/>
            <person name="Bonometti L."/>
            <person name="Westerberg I."/>
            <person name="Brannstrom I.O."/>
            <person name="Guillou S."/>
            <person name="Cros-Aarteil S."/>
            <person name="Calhoun S."/>
            <person name="Haridas S."/>
            <person name="Kuo A."/>
            <person name="Mondo S."/>
            <person name="Pangilinan J."/>
            <person name="Riley R."/>
            <person name="Labutti K."/>
            <person name="Andreopoulos B."/>
            <person name="Lipzen A."/>
            <person name="Chen C."/>
            <person name="Yanf M."/>
            <person name="Daum C."/>
            <person name="Ng V."/>
            <person name="Clum A."/>
            <person name="Ohm R."/>
            <person name="Martin F."/>
            <person name="Silar P."/>
            <person name="Natvig D."/>
            <person name="Lalanne C."/>
            <person name="Gautier V."/>
            <person name="Ament-Velasquez S.L."/>
            <person name="Kruys A."/>
            <person name="Hutchinson M.I."/>
            <person name="Powell A.J."/>
            <person name="Barry K."/>
            <person name="Miller A.N."/>
            <person name="Grigoriev I.V."/>
            <person name="Debuchy R."/>
            <person name="Gladieux P."/>
            <person name="Thoren M.H."/>
            <person name="Johannesson H."/>
        </authorList>
    </citation>
    <scope>NUCLEOTIDE SEQUENCE</scope>
    <source>
        <strain evidence="12">CBS 757.83</strain>
    </source>
</reference>
<organism evidence="12 13">
    <name type="scientific">Parathielavia hyrcaniae</name>
    <dbReference type="NCBI Taxonomy" id="113614"/>
    <lineage>
        <taxon>Eukaryota</taxon>
        <taxon>Fungi</taxon>
        <taxon>Dikarya</taxon>
        <taxon>Ascomycota</taxon>
        <taxon>Pezizomycotina</taxon>
        <taxon>Sordariomycetes</taxon>
        <taxon>Sordariomycetidae</taxon>
        <taxon>Sordariales</taxon>
        <taxon>Chaetomiaceae</taxon>
        <taxon>Parathielavia</taxon>
    </lineage>
</organism>
<feature type="active site" description="Proton acceptor" evidence="9">
    <location>
        <position position="304"/>
    </location>
</feature>
<dbReference type="Proteomes" id="UP001305647">
    <property type="component" value="Unassembled WGS sequence"/>
</dbReference>
<feature type="binding site" evidence="9">
    <location>
        <position position="304"/>
    </location>
    <ligand>
        <name>substrate</name>
    </ligand>
</feature>
<keyword evidence="9" id="KW-0963">Cytoplasm</keyword>
<dbReference type="Gene3D" id="3.40.1190.20">
    <property type="match status" value="1"/>
</dbReference>
<sequence>MASLPHITVLGSLNMDLVAYVPHHPLPGETLTADSFTTSPGGKGANQAVACAKLSRARRNHHAHDGTGTGDGDGTGDTDGSGGGATAHVSMVGCVGADGYGAQLRASLAGYGVDVAGVVEAPSPPSQQHRDTGVALIIVDKPTGENRIVLSPGANHGLVPEDFGTLDRLRSLGSVPGRLPDLLVMQLEIPFGTVLAALAAARREGVDVLLNPAPARALPDKAYVGLVHLVVNETEAAILGGVEEGLLEEEAGLEKVAGGFVAKGVQNVIVTLGGRGVYYRSRDGRKGLVPAEKAKVVDTTAAGDTFVGRYALDAVGKKGDAFDIEAAVKRANKAAAKTVERAGAQDSIPWRDEVE</sequence>
<dbReference type="InterPro" id="IPR011611">
    <property type="entry name" value="PfkB_dom"/>
</dbReference>
<feature type="domain" description="Carbohydrate kinase PfkB" evidence="11">
    <location>
        <begin position="6"/>
        <end position="350"/>
    </location>
</feature>
<comment type="caution">
    <text evidence="9">Lacks conserved residue(s) required for the propagation of feature annotation.</text>
</comment>
<keyword evidence="8 9" id="KW-0119">Carbohydrate metabolism</keyword>
<dbReference type="PRINTS" id="PR00990">
    <property type="entry name" value="RIBOKINASE"/>
</dbReference>
<keyword evidence="1 9" id="KW-0808">Transferase</keyword>
<comment type="caution">
    <text evidence="12">The sequence shown here is derived from an EMBL/GenBank/DDBJ whole genome shotgun (WGS) entry which is preliminary data.</text>
</comment>
<dbReference type="GO" id="GO:0004747">
    <property type="term" value="F:ribokinase activity"/>
    <property type="evidence" value="ECO:0007669"/>
    <property type="project" value="UniProtKB-UniRule"/>
</dbReference>
<keyword evidence="9" id="KW-0539">Nucleus</keyword>
<comment type="subcellular location">
    <subcellularLocation>
        <location evidence="9">Cytoplasm</location>
    </subcellularLocation>
    <subcellularLocation>
        <location evidence="9">Nucleus</location>
    </subcellularLocation>
</comment>
<evidence type="ECO:0000256" key="4">
    <source>
        <dbReference type="ARBA" id="ARBA00022777"/>
    </source>
</evidence>
<comment type="cofactor">
    <cofactor evidence="9">
        <name>Mg(2+)</name>
        <dbReference type="ChEBI" id="CHEBI:18420"/>
    </cofactor>
    <text evidence="9">Requires a divalent cation, most likely magnesium in vivo, as an electrophilic catalyst to aid phosphoryl group transfer. It is the chelate of the metal and the nucleotide that is the actual substrate.</text>
</comment>
<comment type="catalytic activity">
    <reaction evidence="9">
        <text>D-ribose + ATP = D-ribose 5-phosphate + ADP + H(+)</text>
        <dbReference type="Rhea" id="RHEA:13697"/>
        <dbReference type="ChEBI" id="CHEBI:15378"/>
        <dbReference type="ChEBI" id="CHEBI:30616"/>
        <dbReference type="ChEBI" id="CHEBI:47013"/>
        <dbReference type="ChEBI" id="CHEBI:78346"/>
        <dbReference type="ChEBI" id="CHEBI:456216"/>
        <dbReference type="EC" id="2.7.1.15"/>
    </reaction>
</comment>
<dbReference type="HAMAP" id="MF_01987">
    <property type="entry name" value="Ribokinase"/>
    <property type="match status" value="1"/>
</dbReference>
<feature type="binding site" evidence="9">
    <location>
        <begin position="271"/>
        <end position="276"/>
    </location>
    <ligand>
        <name>ATP</name>
        <dbReference type="ChEBI" id="CHEBI:30616"/>
    </ligand>
</feature>
<evidence type="ECO:0000259" key="11">
    <source>
        <dbReference type="Pfam" id="PF00294"/>
    </source>
</evidence>
<feature type="binding site" evidence="9">
    <location>
        <position position="343"/>
    </location>
    <ligand>
        <name>K(+)</name>
        <dbReference type="ChEBI" id="CHEBI:29103"/>
    </ligand>
</feature>
<keyword evidence="6 9" id="KW-0460">Magnesium</keyword>
<comment type="subunit">
    <text evidence="9">Homodimer.</text>
</comment>
<dbReference type="Pfam" id="PF00294">
    <property type="entry name" value="PfkB"/>
    <property type="match status" value="1"/>
</dbReference>
<keyword evidence="3 9" id="KW-0547">Nucleotide-binding</keyword>
<evidence type="ECO:0000256" key="6">
    <source>
        <dbReference type="ARBA" id="ARBA00022842"/>
    </source>
</evidence>
<evidence type="ECO:0000256" key="10">
    <source>
        <dbReference type="SAM" id="MobiDB-lite"/>
    </source>
</evidence>
<dbReference type="GO" id="GO:0005737">
    <property type="term" value="C:cytoplasm"/>
    <property type="evidence" value="ECO:0007669"/>
    <property type="project" value="UniProtKB-SubCell"/>
</dbReference>
<comment type="pathway">
    <text evidence="9">Carbohydrate metabolism; D-ribose degradation; D-ribose 5-phosphate from beta-D-ribopyranose: step 2/2.</text>
</comment>
<evidence type="ECO:0000256" key="8">
    <source>
        <dbReference type="ARBA" id="ARBA00023277"/>
    </source>
</evidence>
<gene>
    <name evidence="12" type="ORF">N658DRAFT_426801</name>
</gene>
<evidence type="ECO:0000256" key="7">
    <source>
        <dbReference type="ARBA" id="ARBA00022958"/>
    </source>
</evidence>
<feature type="binding site" evidence="9">
    <location>
        <begin position="303"/>
        <end position="304"/>
    </location>
    <ligand>
        <name>ATP</name>
        <dbReference type="ChEBI" id="CHEBI:30616"/>
    </ligand>
</feature>
<reference evidence="12" key="1">
    <citation type="journal article" date="2023" name="Mol. Phylogenet. Evol.">
        <title>Genome-scale phylogeny and comparative genomics of the fungal order Sordariales.</title>
        <authorList>
            <person name="Hensen N."/>
            <person name="Bonometti L."/>
            <person name="Westerberg I."/>
            <person name="Brannstrom I.O."/>
            <person name="Guillou S."/>
            <person name="Cros-Aarteil S."/>
            <person name="Calhoun S."/>
            <person name="Haridas S."/>
            <person name="Kuo A."/>
            <person name="Mondo S."/>
            <person name="Pangilinan J."/>
            <person name="Riley R."/>
            <person name="LaButti K."/>
            <person name="Andreopoulos B."/>
            <person name="Lipzen A."/>
            <person name="Chen C."/>
            <person name="Yan M."/>
            <person name="Daum C."/>
            <person name="Ng V."/>
            <person name="Clum A."/>
            <person name="Steindorff A."/>
            <person name="Ohm R.A."/>
            <person name="Martin F."/>
            <person name="Silar P."/>
            <person name="Natvig D.O."/>
            <person name="Lalanne C."/>
            <person name="Gautier V."/>
            <person name="Ament-Velasquez S.L."/>
            <person name="Kruys A."/>
            <person name="Hutchinson M.I."/>
            <person name="Powell A.J."/>
            <person name="Barry K."/>
            <person name="Miller A.N."/>
            <person name="Grigoriev I.V."/>
            <person name="Debuchy R."/>
            <person name="Gladieux P."/>
            <person name="Hiltunen Thoren M."/>
            <person name="Johannesson H."/>
        </authorList>
    </citation>
    <scope>NUCLEOTIDE SEQUENCE</scope>
    <source>
        <strain evidence="12">CBS 757.83</strain>
    </source>
</reference>
<evidence type="ECO:0000256" key="9">
    <source>
        <dbReference type="HAMAP-Rule" id="MF_03215"/>
    </source>
</evidence>
<evidence type="ECO:0000313" key="13">
    <source>
        <dbReference type="Proteomes" id="UP001305647"/>
    </source>
</evidence>
<feature type="binding site" evidence="9">
    <location>
        <begin position="14"/>
        <end position="16"/>
    </location>
    <ligand>
        <name>substrate</name>
    </ligand>
</feature>
<feature type="binding site" evidence="9">
    <location>
        <position position="232"/>
    </location>
    <ligand>
        <name>ATP</name>
        <dbReference type="ChEBI" id="CHEBI:30616"/>
    </ligand>
</feature>
<dbReference type="GO" id="GO:0005634">
    <property type="term" value="C:nucleus"/>
    <property type="evidence" value="ECO:0007669"/>
    <property type="project" value="UniProtKB-SubCell"/>
</dbReference>
<feature type="binding site" evidence="9">
    <location>
        <begin position="42"/>
        <end position="46"/>
    </location>
    <ligand>
        <name>substrate</name>
    </ligand>
</feature>
<feature type="binding site" evidence="9">
    <location>
        <position position="300"/>
    </location>
    <ligand>
        <name>K(+)</name>
        <dbReference type="ChEBI" id="CHEBI:29103"/>
    </ligand>
</feature>
<keyword evidence="13" id="KW-1185">Reference proteome</keyword>
<name>A0AAN6Q4U6_9PEZI</name>
<feature type="binding site" evidence="9">
    <location>
        <position position="338"/>
    </location>
    <ligand>
        <name>K(+)</name>
        <dbReference type="ChEBI" id="CHEBI:29103"/>
    </ligand>
</feature>
<dbReference type="AlphaFoldDB" id="A0AAN6Q4U6"/>
<dbReference type="CDD" id="cd01174">
    <property type="entry name" value="ribokinase"/>
    <property type="match status" value="1"/>
</dbReference>
<dbReference type="PANTHER" id="PTHR10584:SF166">
    <property type="entry name" value="RIBOKINASE"/>
    <property type="match status" value="1"/>
</dbReference>
<evidence type="ECO:0000256" key="3">
    <source>
        <dbReference type="ARBA" id="ARBA00022741"/>
    </source>
</evidence>
<accession>A0AAN6Q4U6</accession>
<proteinExistence type="inferred from homology"/>
<feature type="compositionally biased region" description="Gly residues" evidence="10">
    <location>
        <begin position="67"/>
        <end position="83"/>
    </location>
</feature>
<evidence type="ECO:0000313" key="12">
    <source>
        <dbReference type="EMBL" id="KAK4100897.1"/>
    </source>
</evidence>
<dbReference type="GO" id="GO:0019303">
    <property type="term" value="P:D-ribose catabolic process"/>
    <property type="evidence" value="ECO:0007669"/>
    <property type="project" value="UniProtKB-UniRule"/>
</dbReference>
<feature type="region of interest" description="Disordered" evidence="10">
    <location>
        <begin position="54"/>
        <end position="83"/>
    </location>
</feature>
<protein>
    <recommendedName>
        <fullName evidence="9">Ribokinase</fullName>
        <shortName evidence="9">RK</shortName>
        <ecNumber evidence="9">2.7.1.15</ecNumber>
    </recommendedName>
</protein>
<keyword evidence="5 9" id="KW-0067">ATP-binding</keyword>
<feature type="binding site" evidence="9">
    <location>
        <position position="332"/>
    </location>
    <ligand>
        <name>ATP</name>
        <dbReference type="ChEBI" id="CHEBI:30616"/>
    </ligand>
</feature>
<dbReference type="GO" id="GO:0046872">
    <property type="term" value="F:metal ion binding"/>
    <property type="evidence" value="ECO:0007669"/>
    <property type="project" value="UniProtKB-KW"/>
</dbReference>
<keyword evidence="2 9" id="KW-0479">Metal-binding</keyword>
<evidence type="ECO:0000256" key="5">
    <source>
        <dbReference type="ARBA" id="ARBA00022840"/>
    </source>
</evidence>
<comment type="function">
    <text evidence="9">Catalyzes the phosphorylation of ribose at O-5 in a reaction requiring ATP and magnesium. The resulting D-ribose-5-phosphate can then be used either for sythesis of nucleotides, histidine, and tryptophan, or as a component of the pentose phosphate pathway.</text>
</comment>
<feature type="binding site" evidence="9">
    <location>
        <position position="341"/>
    </location>
    <ligand>
        <name>K(+)</name>
        <dbReference type="ChEBI" id="CHEBI:29103"/>
    </ligand>
</feature>
<feature type="binding site" evidence="9">
    <location>
        <position position="298"/>
    </location>
    <ligand>
        <name>K(+)</name>
        <dbReference type="ChEBI" id="CHEBI:29103"/>
    </ligand>
</feature>
<dbReference type="PANTHER" id="PTHR10584">
    <property type="entry name" value="SUGAR KINASE"/>
    <property type="match status" value="1"/>
</dbReference>
<dbReference type="InterPro" id="IPR011877">
    <property type="entry name" value="Ribokinase"/>
</dbReference>
<keyword evidence="7 9" id="KW-0630">Potassium</keyword>